<gene>
    <name evidence="1" type="ORF">LITE_LOCUS39582</name>
</gene>
<name>A0AAV0PRV9_9ROSI</name>
<protein>
    <submittedName>
        <fullName evidence="1">Uncharacterized protein</fullName>
    </submittedName>
</protein>
<sequence>DITQTSCTRIWPKGRQGLEFCSRLFYSFLFEQCRSEVAASADNQDSQVISPRRHLEEEYMDYEAKIVTTFSVV</sequence>
<feature type="non-terminal residue" evidence="1">
    <location>
        <position position="1"/>
    </location>
</feature>
<organism evidence="1 2">
    <name type="scientific">Linum tenue</name>
    <dbReference type="NCBI Taxonomy" id="586396"/>
    <lineage>
        <taxon>Eukaryota</taxon>
        <taxon>Viridiplantae</taxon>
        <taxon>Streptophyta</taxon>
        <taxon>Embryophyta</taxon>
        <taxon>Tracheophyta</taxon>
        <taxon>Spermatophyta</taxon>
        <taxon>Magnoliopsida</taxon>
        <taxon>eudicotyledons</taxon>
        <taxon>Gunneridae</taxon>
        <taxon>Pentapetalae</taxon>
        <taxon>rosids</taxon>
        <taxon>fabids</taxon>
        <taxon>Malpighiales</taxon>
        <taxon>Linaceae</taxon>
        <taxon>Linum</taxon>
    </lineage>
</organism>
<dbReference type="Proteomes" id="UP001154282">
    <property type="component" value="Unassembled WGS sequence"/>
</dbReference>
<reference evidence="1" key="1">
    <citation type="submission" date="2022-08" db="EMBL/GenBank/DDBJ databases">
        <authorList>
            <person name="Gutierrez-Valencia J."/>
        </authorList>
    </citation>
    <scope>NUCLEOTIDE SEQUENCE</scope>
</reference>
<accession>A0AAV0PRV9</accession>
<comment type="caution">
    <text evidence="1">The sequence shown here is derived from an EMBL/GenBank/DDBJ whole genome shotgun (WGS) entry which is preliminary data.</text>
</comment>
<dbReference type="AlphaFoldDB" id="A0AAV0PRV9"/>
<proteinExistence type="predicted"/>
<keyword evidence="2" id="KW-1185">Reference proteome</keyword>
<dbReference type="EMBL" id="CAMGYJ010000009">
    <property type="protein sequence ID" value="CAI0473310.1"/>
    <property type="molecule type" value="Genomic_DNA"/>
</dbReference>
<evidence type="ECO:0000313" key="1">
    <source>
        <dbReference type="EMBL" id="CAI0473310.1"/>
    </source>
</evidence>
<feature type="non-terminal residue" evidence="1">
    <location>
        <position position="73"/>
    </location>
</feature>
<evidence type="ECO:0000313" key="2">
    <source>
        <dbReference type="Proteomes" id="UP001154282"/>
    </source>
</evidence>